<dbReference type="OrthoDB" id="3184970at2759"/>
<sequence>SAVFRRIQTYQSTKNVTKSEKTNDYLSYSSPCADIVLLSDDGVRFRVHSAVLAPASNFFRDMFGMPRPAADNSDEALPMGESSQIIKTILDIIYPHDVYPMLPSATFAFVRRLLSAAERFDFMRVTHHVRLLTKMEPFASRPLEVYALACIYGWAEEAHTLSLQTLNLDLSSRDYVDILKSIDSASLYNLFQLRWRRKQHILQVAQMLADHDIERIWTCLCRSIDETIHEMWDYLRLIIREEMDKFPDGSGLRCPEFWRQDGLRGLWDSKCPACGGLSVDENEVKAAIIDELDEVIRGDAKWKNMK</sequence>
<dbReference type="InterPro" id="IPR000210">
    <property type="entry name" value="BTB/POZ_dom"/>
</dbReference>
<dbReference type="InterPro" id="IPR011333">
    <property type="entry name" value="SKP1/BTB/POZ_sf"/>
</dbReference>
<evidence type="ECO:0000313" key="2">
    <source>
        <dbReference type="EMBL" id="TDL26618.1"/>
    </source>
</evidence>
<protein>
    <recommendedName>
        <fullName evidence="1">BTB domain-containing protein</fullName>
    </recommendedName>
</protein>
<accession>A0A4Y7QHD3</accession>
<dbReference type="AlphaFoldDB" id="A0A4Y7QHD3"/>
<keyword evidence="3" id="KW-1185">Reference proteome</keyword>
<evidence type="ECO:0000313" key="3">
    <source>
        <dbReference type="Proteomes" id="UP000294933"/>
    </source>
</evidence>
<dbReference type="Pfam" id="PF00651">
    <property type="entry name" value="BTB"/>
    <property type="match status" value="1"/>
</dbReference>
<dbReference type="PROSITE" id="PS50097">
    <property type="entry name" value="BTB"/>
    <property type="match status" value="1"/>
</dbReference>
<evidence type="ECO:0000259" key="1">
    <source>
        <dbReference type="PROSITE" id="PS50097"/>
    </source>
</evidence>
<organism evidence="2 3">
    <name type="scientific">Rickenella mellea</name>
    <dbReference type="NCBI Taxonomy" id="50990"/>
    <lineage>
        <taxon>Eukaryota</taxon>
        <taxon>Fungi</taxon>
        <taxon>Dikarya</taxon>
        <taxon>Basidiomycota</taxon>
        <taxon>Agaricomycotina</taxon>
        <taxon>Agaricomycetes</taxon>
        <taxon>Hymenochaetales</taxon>
        <taxon>Rickenellaceae</taxon>
        <taxon>Rickenella</taxon>
    </lineage>
</organism>
<dbReference type="Proteomes" id="UP000294933">
    <property type="component" value="Unassembled WGS sequence"/>
</dbReference>
<dbReference type="STRING" id="50990.A0A4Y7QHD3"/>
<feature type="domain" description="BTB" evidence="1">
    <location>
        <begin position="33"/>
        <end position="98"/>
    </location>
</feature>
<name>A0A4Y7QHD3_9AGAM</name>
<dbReference type="VEuPathDB" id="FungiDB:BD410DRAFT_529462"/>
<dbReference type="SMART" id="SM00225">
    <property type="entry name" value="BTB"/>
    <property type="match status" value="1"/>
</dbReference>
<reference evidence="2 3" key="1">
    <citation type="submission" date="2018-06" db="EMBL/GenBank/DDBJ databases">
        <title>A transcriptomic atlas of mushroom development highlights an independent origin of complex multicellularity.</title>
        <authorList>
            <consortium name="DOE Joint Genome Institute"/>
            <person name="Krizsan K."/>
            <person name="Almasi E."/>
            <person name="Merenyi Z."/>
            <person name="Sahu N."/>
            <person name="Viragh M."/>
            <person name="Koszo T."/>
            <person name="Mondo S."/>
            <person name="Kiss B."/>
            <person name="Balint B."/>
            <person name="Kues U."/>
            <person name="Barry K."/>
            <person name="Hegedus J.C."/>
            <person name="Henrissat B."/>
            <person name="Johnson J."/>
            <person name="Lipzen A."/>
            <person name="Ohm R."/>
            <person name="Nagy I."/>
            <person name="Pangilinan J."/>
            <person name="Yan J."/>
            <person name="Xiong Y."/>
            <person name="Grigoriev I.V."/>
            <person name="Hibbett D.S."/>
            <person name="Nagy L.G."/>
        </authorList>
    </citation>
    <scope>NUCLEOTIDE SEQUENCE [LARGE SCALE GENOMIC DNA]</scope>
    <source>
        <strain evidence="2 3">SZMC22713</strain>
    </source>
</reference>
<dbReference type="EMBL" id="ML170161">
    <property type="protein sequence ID" value="TDL26618.1"/>
    <property type="molecule type" value="Genomic_DNA"/>
</dbReference>
<proteinExistence type="predicted"/>
<dbReference type="Gene3D" id="3.30.710.10">
    <property type="entry name" value="Potassium Channel Kv1.1, Chain A"/>
    <property type="match status" value="1"/>
</dbReference>
<dbReference type="CDD" id="cd18186">
    <property type="entry name" value="BTB_POZ_ZBTB_KLHL-like"/>
    <property type="match status" value="1"/>
</dbReference>
<feature type="non-terminal residue" evidence="2">
    <location>
        <position position="1"/>
    </location>
</feature>
<gene>
    <name evidence="2" type="ORF">BD410DRAFT_529462</name>
</gene>
<dbReference type="SUPFAM" id="SSF54695">
    <property type="entry name" value="POZ domain"/>
    <property type="match status" value="1"/>
</dbReference>